<gene>
    <name evidence="4" type="ORF">VP01_2688g1</name>
</gene>
<keyword evidence="5" id="KW-1185">Reference proteome</keyword>
<accession>A0A0L6V5M0</accession>
<dbReference type="SUPFAM" id="SSF53098">
    <property type="entry name" value="Ribonuclease H-like"/>
    <property type="match status" value="1"/>
</dbReference>
<evidence type="ECO:0000256" key="1">
    <source>
        <dbReference type="ARBA" id="ARBA00022884"/>
    </source>
</evidence>
<feature type="domain" description="Integrase catalytic" evidence="3">
    <location>
        <begin position="493"/>
        <end position="665"/>
    </location>
</feature>
<dbReference type="InterPro" id="IPR057670">
    <property type="entry name" value="SH3_retrovirus"/>
</dbReference>
<dbReference type="GO" id="GO:0003723">
    <property type="term" value="F:RNA binding"/>
    <property type="evidence" value="ECO:0007669"/>
    <property type="project" value="UniProtKB-KW"/>
</dbReference>
<dbReference type="InterPro" id="IPR036397">
    <property type="entry name" value="RNaseH_sf"/>
</dbReference>
<comment type="caution">
    <text evidence="4">The sequence shown here is derived from an EMBL/GenBank/DDBJ whole genome shotgun (WGS) entry which is preliminary data.</text>
</comment>
<feature type="region of interest" description="Disordered" evidence="2">
    <location>
        <begin position="228"/>
        <end position="264"/>
    </location>
</feature>
<feature type="compositionally biased region" description="Acidic residues" evidence="2">
    <location>
        <begin position="690"/>
        <end position="721"/>
    </location>
</feature>
<dbReference type="Pfam" id="PF25597">
    <property type="entry name" value="SH3_retrovirus"/>
    <property type="match status" value="1"/>
</dbReference>
<dbReference type="Gene3D" id="3.30.420.10">
    <property type="entry name" value="Ribonuclease H-like superfamily/Ribonuclease H"/>
    <property type="match status" value="1"/>
</dbReference>
<dbReference type="GO" id="GO:0015074">
    <property type="term" value="P:DNA integration"/>
    <property type="evidence" value="ECO:0007669"/>
    <property type="project" value="InterPro"/>
</dbReference>
<feature type="region of interest" description="Disordered" evidence="2">
    <location>
        <begin position="674"/>
        <end position="739"/>
    </location>
</feature>
<proteinExistence type="predicted"/>
<feature type="compositionally biased region" description="Polar residues" evidence="2">
    <location>
        <begin position="228"/>
        <end position="239"/>
    </location>
</feature>
<dbReference type="PANTHER" id="PTHR11439">
    <property type="entry name" value="GAG-POL-RELATED RETROTRANSPOSON"/>
    <property type="match status" value="1"/>
</dbReference>
<evidence type="ECO:0000313" key="5">
    <source>
        <dbReference type="Proteomes" id="UP000037035"/>
    </source>
</evidence>
<dbReference type="PROSITE" id="PS50994">
    <property type="entry name" value="INTEGRASE"/>
    <property type="match status" value="1"/>
</dbReference>
<protein>
    <recommendedName>
        <fullName evidence="3">Integrase catalytic domain-containing protein</fullName>
    </recommendedName>
</protein>
<dbReference type="AlphaFoldDB" id="A0A0L6V5M0"/>
<dbReference type="InterPro" id="IPR054722">
    <property type="entry name" value="PolX-like_BBD"/>
</dbReference>
<dbReference type="GO" id="GO:0005634">
    <property type="term" value="C:nucleus"/>
    <property type="evidence" value="ECO:0007669"/>
    <property type="project" value="UniProtKB-ARBA"/>
</dbReference>
<sequence length="1121" mass="127044">MAAAPIGNPTAATMLSASSSTNDGFRQAMLKSGLDQIPQLTEENYSIWKDKMASLLKLRGVLTKLESTTLALDEDLNAELTFLLISKLDSVTHSNIVTADNRDSAKELWKAIKDRFASSQASNRARIFNEFLYIKFREDAVEAFITDIKISIKKLVDVGIELPQDILAYLILFKFPDNLQILKRQIMHSDKDLSVEFVCNHLNQFNNENKAEINETVSTTQATLYSNKGKSKFQNNDAGSSGEKGQKRCTKGYHNPKQDKNHNEESCWHLHPEVAPAWWREAQEKWKSTQKTNYFMSLVTLWIENGNNKSKIILDSGSSSHVFNDSRFFEQLSLGDLDVIRTGKKDANLAIKGQGRVRLEWGNGTLILENCLYVPDIVVNLISPGLLDAKGCLVKAKSGKFSVIKDDIELFTGKISNNMYSVRNPTKIGANSLYSYYANDSTESLKDTHEKYGHASLQRINSLIGHQISKAERDAFECKACVLSKITKQSFNLESKPTSKVFERLHLDLIGPITPQAKIGSRFILTVVDNFSGYLAGFPLIKKDDTTEILINLLESENKRLGYYPNMICSDGGGEFTGNSKSPWELIHGYALPPNYLKPLGSSAVVLDMNRQKGKKFEVKGQEGVLIGYNVMLRSFRILLKSGAVINSKHVRFLKSPTFIENSDSDFIPEMATEMERETRPLPELRQETEPEDDERDDGETHDDIMIDDVTPDSNSDEEIVDQLVPQPEQPPTRILRDRSQLKPPISRIFFHVDDLVLVGPGNQFKEKFEIRFKNSSCHEPNTILGMKFERIGHKILLSQPKHIEHGLEELGLQNCKPSQTPLTPNLKLTEATDEEHALFKKENINYRSAIGLMNYVAGYTRPDISFAVSSLARFSIKPGIQHWHEVRKVWQYLRTTKELKLTLQIQQPSQLLEIYSDASWADDPQHRTSQSGYLCYLFGSPVSWNSCRQHNVTYSSTEAELNPLVDAFHEGTWLKALLSDIWDIQVDAASHYIDDPELNEKLLMTDEEFFQKYSNSHYIDNKGLDDKLKKFGSNPKTRHIDLKTKGIRQEVKAKSINIILIRTFDMLADALTKPAQKSSINNLIKTVDPSFPFLKIKSLQSRGVLPGEIRQSTLLYWFLH</sequence>
<keyword evidence="1" id="KW-0694">RNA-binding</keyword>
<evidence type="ECO:0000259" key="3">
    <source>
        <dbReference type="PROSITE" id="PS50994"/>
    </source>
</evidence>
<dbReference type="PANTHER" id="PTHR11439:SF463">
    <property type="entry name" value="REVERSE TRANSCRIPTASE TY1_COPIA-TYPE DOMAIN-CONTAINING PROTEIN"/>
    <property type="match status" value="1"/>
</dbReference>
<dbReference type="Proteomes" id="UP000037035">
    <property type="component" value="Unassembled WGS sequence"/>
</dbReference>
<evidence type="ECO:0000256" key="2">
    <source>
        <dbReference type="SAM" id="MobiDB-lite"/>
    </source>
</evidence>
<dbReference type="EMBL" id="LAVV01007599">
    <property type="protein sequence ID" value="KNZ55415.1"/>
    <property type="molecule type" value="Genomic_DNA"/>
</dbReference>
<dbReference type="VEuPathDB" id="FungiDB:VP01_2688g1"/>
<dbReference type="OrthoDB" id="2796844at2759"/>
<dbReference type="Pfam" id="PF14223">
    <property type="entry name" value="Retrotran_gag_2"/>
    <property type="match status" value="1"/>
</dbReference>
<organism evidence="4 5">
    <name type="scientific">Puccinia sorghi</name>
    <dbReference type="NCBI Taxonomy" id="27349"/>
    <lineage>
        <taxon>Eukaryota</taxon>
        <taxon>Fungi</taxon>
        <taxon>Dikarya</taxon>
        <taxon>Basidiomycota</taxon>
        <taxon>Pucciniomycotina</taxon>
        <taxon>Pucciniomycetes</taxon>
        <taxon>Pucciniales</taxon>
        <taxon>Pucciniaceae</taxon>
        <taxon>Puccinia</taxon>
    </lineage>
</organism>
<name>A0A0L6V5M0_9BASI</name>
<dbReference type="CDD" id="cd09272">
    <property type="entry name" value="RNase_HI_RT_Ty1"/>
    <property type="match status" value="1"/>
</dbReference>
<dbReference type="InterPro" id="IPR012337">
    <property type="entry name" value="RNaseH-like_sf"/>
</dbReference>
<evidence type="ECO:0000313" key="4">
    <source>
        <dbReference type="EMBL" id="KNZ55415.1"/>
    </source>
</evidence>
<feature type="compositionally biased region" description="Basic and acidic residues" evidence="2">
    <location>
        <begin position="674"/>
        <end position="689"/>
    </location>
</feature>
<reference evidence="4 5" key="1">
    <citation type="submission" date="2015-08" db="EMBL/GenBank/DDBJ databases">
        <title>Next Generation Sequencing and Analysis of the Genome of Puccinia sorghi L Schw, the Causal Agent of Maize Common Rust.</title>
        <authorList>
            <person name="Rochi L."/>
            <person name="Burguener G."/>
            <person name="Darino M."/>
            <person name="Turjanski A."/>
            <person name="Kreff E."/>
            <person name="Dieguez M.J."/>
            <person name="Sacco F."/>
        </authorList>
    </citation>
    <scope>NUCLEOTIDE SEQUENCE [LARGE SCALE GENOMIC DNA]</scope>
    <source>
        <strain evidence="4 5">RO10H11247</strain>
    </source>
</reference>
<dbReference type="Pfam" id="PF22936">
    <property type="entry name" value="Pol_BBD"/>
    <property type="match status" value="1"/>
</dbReference>
<dbReference type="InterPro" id="IPR001584">
    <property type="entry name" value="Integrase_cat-core"/>
</dbReference>